<dbReference type="InterPro" id="IPR012341">
    <property type="entry name" value="6hp_glycosidase-like_sf"/>
</dbReference>
<dbReference type="EMBL" id="CP042905">
    <property type="protein sequence ID" value="QEE15030.2"/>
    <property type="molecule type" value="Genomic_DNA"/>
</dbReference>
<dbReference type="GO" id="GO:0005975">
    <property type="term" value="P:carbohydrate metabolic process"/>
    <property type="evidence" value="ECO:0007669"/>
    <property type="project" value="InterPro"/>
</dbReference>
<dbReference type="InterPro" id="IPR008928">
    <property type="entry name" value="6-hairpin_glycosidase_sf"/>
</dbReference>
<gene>
    <name evidence="1" type="ORF">DSAG12_00853</name>
</gene>
<accession>A0A5B9D8E7</accession>
<protein>
    <submittedName>
        <fullName evidence="1">Uncharacterized protein</fullName>
    </submittedName>
</protein>
<dbReference type="Proteomes" id="UP000321408">
    <property type="component" value="Chromosome"/>
</dbReference>
<reference evidence="1 2" key="2">
    <citation type="journal article" date="2024" name="Int. J. Syst. Evol. Microbiol.">
        <title>Promethearchaeum syntrophicum gen. nov., sp. nov., an anaerobic, obligately syntrophic archaeon, the first isolate of the lineage 'Asgard' archaea, and proposal of the new archaeal phylum Promethearchaeota phyl. nov. and kingdom Promethearchaeati regn. nov.</title>
        <authorList>
            <person name="Imachi H."/>
            <person name="Nobu M.K."/>
            <person name="Kato S."/>
            <person name="Takaki Y."/>
            <person name="Miyazaki M."/>
            <person name="Miyata M."/>
            <person name="Ogawara M."/>
            <person name="Saito Y."/>
            <person name="Sakai S."/>
            <person name="Tahara Y.O."/>
            <person name="Takano Y."/>
            <person name="Tasumi E."/>
            <person name="Uematsu K."/>
            <person name="Yoshimura T."/>
            <person name="Itoh T."/>
            <person name="Ohkuma M."/>
            <person name="Takai K."/>
        </authorList>
    </citation>
    <scope>NUCLEOTIDE SEQUENCE [LARGE SCALE GENOMIC DNA]</scope>
    <source>
        <strain evidence="1 2">MK-D1</strain>
    </source>
</reference>
<dbReference type="AlphaFoldDB" id="A0A5B9D8E7"/>
<organism evidence="1 2">
    <name type="scientific">Promethearchaeum syntrophicum</name>
    <dbReference type="NCBI Taxonomy" id="2594042"/>
    <lineage>
        <taxon>Archaea</taxon>
        <taxon>Promethearchaeati</taxon>
        <taxon>Promethearchaeota</taxon>
        <taxon>Promethearchaeia</taxon>
        <taxon>Promethearchaeales</taxon>
        <taxon>Promethearchaeaceae</taxon>
        <taxon>Promethearchaeum</taxon>
    </lineage>
</organism>
<dbReference type="Gene3D" id="1.50.10.10">
    <property type="match status" value="1"/>
</dbReference>
<evidence type="ECO:0000313" key="2">
    <source>
        <dbReference type="Proteomes" id="UP000321408"/>
    </source>
</evidence>
<reference evidence="1 2" key="1">
    <citation type="journal article" date="2020" name="Nature">
        <title>Isolation of an archaeon at the prokaryote-eukaryote interface.</title>
        <authorList>
            <person name="Imachi H."/>
            <person name="Nobu M.K."/>
            <person name="Nakahara N."/>
            <person name="Morono Y."/>
            <person name="Ogawara M."/>
            <person name="Takaki Y."/>
            <person name="Takano Y."/>
            <person name="Uematsu K."/>
            <person name="Ikuta T."/>
            <person name="Ito M."/>
            <person name="Matsui Y."/>
            <person name="Miyazaki M."/>
            <person name="Murata K."/>
            <person name="Saito Y."/>
            <person name="Sakai S."/>
            <person name="Song C."/>
            <person name="Tasumi E."/>
            <person name="Yamanaka Y."/>
            <person name="Yamaguchi T."/>
            <person name="Kamagata Y."/>
            <person name="Tamaki H."/>
            <person name="Takai K."/>
        </authorList>
    </citation>
    <scope>NUCLEOTIDE SEQUENCE [LARGE SCALE GENOMIC DNA]</scope>
    <source>
        <strain evidence="1 2">MK-D1</strain>
    </source>
</reference>
<keyword evidence="2" id="KW-1185">Reference proteome</keyword>
<dbReference type="SUPFAM" id="SSF48208">
    <property type="entry name" value="Six-hairpin glycosidases"/>
    <property type="match status" value="1"/>
</dbReference>
<name>A0A5B9D8E7_9ARCH</name>
<evidence type="ECO:0000313" key="1">
    <source>
        <dbReference type="EMBL" id="QEE15030.2"/>
    </source>
</evidence>
<sequence>MLRKTMIYGFIGIFLGMLIIFPSFQNIPQINPDNNQIIDQNNIENKNPFSQDNYNVLNSPFFENTTSISDWLKNEIIDNSTVQDNPDFPMYFSETSQDGNTITDNNHNFEDFAVFLDGLVNLLDLNKYQISQYFNTYKNSEFWDSNASSQGYYTSVNSDWSENSTVKELNGNSQIILTFIDWLISDQSNIETYNVESFISNQWDVQNNLFHDSSLLPIQIYNHSSIEDSKFAQDQFIAAIAGFLINRANNGDLAIRDEGFDDANATMAYMIESPFFSLDAFEESRSSNLGSSTNENKFLDTNAYAIWALSEWYLALGAPEKGDQKYVDSIENAEKVFHTINNTLWNETYSLFMNGMDNLNDNPDFTIYLKDNSIMLMAMQKLFEVTGNFTYYKVCMDMFNGIQKHFKDPVYGTYFTSIGTIETNKNKSLNTISYLFRSLNSLSSLSERINSNMTTNGTEFIKKEVFSVNITAEYFFDLYNYYDQPYYADAEINYSVPIEHADFFFSVRFPNETLAYNGSLQGDINGTAIIEFPILDEYPLGDYLVDMYANYTGIVTSFNQISFSLVPGFYVQEYTLDSESIRAGSSTSLNLSVNNTRMDNLTVSINLNGTNFANQTFAQVLLNGSLNSFTYEFTALSNASFGATSLFIEIKNESSLNYILEIPIVILSSIEIRRIEQDAYVFHDFDFKILVELLNVVDISQTVDISISGEYIIDLEISQLLLSQESVVVQLNTQISSNAPYGDINYSLNITRASDENTISYEEFISTVKLPLDILFLDVPEYSYHGKESQASCYIMNNLKTTQNISIFVDNETIKSNLTLIPGENLVDIPFGQNFMNPYKFGSNYYLIEIVDSNGNMIYEQLITSELKASVGSILLGYALPLIIPIAGIVIVRHMALENKKRLS</sequence>
<proteinExistence type="predicted"/>
<dbReference type="KEGG" id="psyt:DSAG12_00853"/>